<dbReference type="InterPro" id="IPR055211">
    <property type="entry name" value="KH_PNO1_2nd"/>
</dbReference>
<dbReference type="NCBIfam" id="TIGR03665">
    <property type="entry name" value="arCOG04150"/>
    <property type="match status" value="1"/>
</dbReference>
<dbReference type="PATRIC" id="fig|1685124.3.peg.1265"/>
<evidence type="ECO:0000313" key="5">
    <source>
        <dbReference type="Proteomes" id="UP000037237"/>
    </source>
</evidence>
<dbReference type="InterPro" id="IPR041174">
    <property type="entry name" value="KRR1-like_KH1"/>
</dbReference>
<organism evidence="4 5">
    <name type="scientific">miscellaneous Crenarchaeota group-1 archaeon SG8-32-1</name>
    <dbReference type="NCBI Taxonomy" id="1685124"/>
    <lineage>
        <taxon>Archaea</taxon>
        <taxon>Candidatus Bathyarchaeota</taxon>
        <taxon>MCG-1</taxon>
    </lineage>
</organism>
<dbReference type="PROSITE" id="PS50084">
    <property type="entry name" value="KH_TYPE_1"/>
    <property type="match status" value="1"/>
</dbReference>
<feature type="domain" description="K Homology" evidence="3">
    <location>
        <begin position="10"/>
        <end position="80"/>
    </location>
</feature>
<evidence type="ECO:0000259" key="3">
    <source>
        <dbReference type="SMART" id="SM00322"/>
    </source>
</evidence>
<dbReference type="FunFam" id="3.30.1370.10:FF:000076">
    <property type="entry name" value="KH domain protein"/>
    <property type="match status" value="1"/>
</dbReference>
<dbReference type="AlphaFoldDB" id="A0A0M0BLR3"/>
<gene>
    <name evidence="4" type="ORF">AC477_06130</name>
</gene>
<dbReference type="PANTHER" id="PTHR12826:SF13">
    <property type="entry name" value="RNA-BINDING PROTEIN PNO1"/>
    <property type="match status" value="1"/>
</dbReference>
<dbReference type="InterPro" id="IPR004087">
    <property type="entry name" value="KH_dom"/>
</dbReference>
<dbReference type="Pfam" id="PF17903">
    <property type="entry name" value="KH_KRR1_1st"/>
    <property type="match status" value="1"/>
</dbReference>
<dbReference type="GO" id="GO:0003723">
    <property type="term" value="F:RNA binding"/>
    <property type="evidence" value="ECO:0007669"/>
    <property type="project" value="UniProtKB-UniRule"/>
</dbReference>
<dbReference type="SUPFAM" id="SSF54791">
    <property type="entry name" value="Eukaryotic type KH-domain (KH-domain type I)"/>
    <property type="match status" value="2"/>
</dbReference>
<dbReference type="InterPro" id="IPR036612">
    <property type="entry name" value="KH_dom_type_1_sf"/>
</dbReference>
<protein>
    <recommendedName>
        <fullName evidence="3">K Homology domain-containing protein</fullName>
    </recommendedName>
</protein>
<keyword evidence="1 2" id="KW-0694">RNA-binding</keyword>
<dbReference type="Gene3D" id="3.30.1370.10">
    <property type="entry name" value="K Homology domain, type 1"/>
    <property type="match status" value="2"/>
</dbReference>
<dbReference type="Proteomes" id="UP000037237">
    <property type="component" value="Unassembled WGS sequence"/>
</dbReference>
<comment type="caution">
    <text evidence="4">The sequence shown here is derived from an EMBL/GenBank/DDBJ whole genome shotgun (WGS) entry which is preliminary data.</text>
</comment>
<reference evidence="4 5" key="1">
    <citation type="submission" date="2015-06" db="EMBL/GenBank/DDBJ databases">
        <title>New insights into the roles of widespread benthic archaea in carbon and nitrogen cycling.</title>
        <authorList>
            <person name="Lazar C.S."/>
            <person name="Baker B.J."/>
            <person name="Seitz K.W."/>
            <person name="Hyde A.S."/>
            <person name="Dick G.J."/>
            <person name="Hinrichs K.-U."/>
            <person name="Teske A.P."/>
        </authorList>
    </citation>
    <scope>NUCLEOTIDE SEQUENCE [LARGE SCALE GENOMIC DNA]</scope>
    <source>
        <strain evidence="4">SG8-32-1</strain>
    </source>
</reference>
<evidence type="ECO:0000256" key="2">
    <source>
        <dbReference type="PROSITE-ProRule" id="PRU00117"/>
    </source>
</evidence>
<evidence type="ECO:0000256" key="1">
    <source>
        <dbReference type="ARBA" id="ARBA00022884"/>
    </source>
</evidence>
<feature type="domain" description="K Homology" evidence="3">
    <location>
        <begin position="95"/>
        <end position="168"/>
    </location>
</feature>
<sequence>MRCLGGLQVEGSKSYVKIPGDRIGALVGPNGTVKAVIERKLSVDLNVNSEDGTVQITLPPMSEDPTVLFRAKEIVTAIGRGFAPEHAFRLLNDEEIVFEVVDLREIVGRSPSDLKRLKGRVIGKEGKTRRIVEELSEANISVYGHTISIIGYPDQAAIAREAVSMLIGGSLHGTVYRFLHKKRRELKKQRLQLWEPTYRS</sequence>
<dbReference type="InterPro" id="IPR019964">
    <property type="entry name" value="KH_domain_protein_archaea"/>
</dbReference>
<dbReference type="CDD" id="cd22390">
    <property type="entry name" value="KH-I_Dim2p_like_rpt2"/>
    <property type="match status" value="1"/>
</dbReference>
<evidence type="ECO:0000313" key="4">
    <source>
        <dbReference type="EMBL" id="KON29281.1"/>
    </source>
</evidence>
<dbReference type="SMART" id="SM00322">
    <property type="entry name" value="KH"/>
    <property type="match status" value="2"/>
</dbReference>
<proteinExistence type="predicted"/>
<dbReference type="Pfam" id="PF22891">
    <property type="entry name" value="KH_PNO1_2nd"/>
    <property type="match status" value="1"/>
</dbReference>
<dbReference type="EMBL" id="LFWU01000163">
    <property type="protein sequence ID" value="KON29281.1"/>
    <property type="molecule type" value="Genomic_DNA"/>
</dbReference>
<name>A0A0M0BLR3_9ARCH</name>
<accession>A0A0M0BLR3</accession>
<dbReference type="PANTHER" id="PTHR12826">
    <property type="entry name" value="RIBONUCLEASE Y"/>
    <property type="match status" value="1"/>
</dbReference>